<accession>A0A9J6D728</accession>
<dbReference type="SUPFAM" id="SSF57756">
    <property type="entry name" value="Retrovirus zinc finger-like domains"/>
    <property type="match status" value="1"/>
</dbReference>
<dbReference type="Proteomes" id="UP000821866">
    <property type="component" value="Chromosome 9"/>
</dbReference>
<evidence type="ECO:0000313" key="4">
    <source>
        <dbReference type="EMBL" id="KAH8009623.1"/>
    </source>
</evidence>
<comment type="caution">
    <text evidence="4">The sequence shown here is derived from an EMBL/GenBank/DDBJ whole genome shotgun (WGS) entry which is preliminary data.</text>
</comment>
<dbReference type="InterPro" id="IPR036691">
    <property type="entry name" value="Endo/exonu/phosph_ase_sf"/>
</dbReference>
<feature type="region of interest" description="Disordered" evidence="2">
    <location>
        <begin position="269"/>
        <end position="296"/>
    </location>
</feature>
<sequence length="1203" mass="132740">MAAAELGTQPSQPSSAPKRSAKRVADSQMGIDDLSASATPASKRECPSPAAVASPGTESKYKVVVKPRECFDVSKLSNRLLQSAFDTCLKTTAFQGFSIHHPTNSVSVWVRSLADVDRLTHLQTLPVTADCTVQVQAYLSSGSDLRRYVVSGVDPGESPEGLITALTCSTHKIVTARYMGRGRTCLVTLQGPRTPPSRITYYGCILKFHVYKPGVVHCYRCFRTGHMRDSCPQPADTSMESVETRTYKCGLCQTDDHEITSKDCPVKQKALKARRQRKRRQRSVTQEERGADIPTSNRFELLSPSEEDTPALVEPENACYEVPTYSDAVKRGKKRVQQPANTPKLSVTGTDDLAKLDQQIQQLQMEVKRLAQRRTHLARPAGPTAMRGTDVPYAASVPELSCASASAPVKMTPAELLHFVARQLQELSKWNCRGLANKVGELRYRLALGKLPAWCLLLQETNSLPRIPGFTAYDSPTIPDRRCTNALGPPGKAAVYVVTTYPQTQVPLLQWCNQWQEVVAVLVRLPRTDVIVVSVYVRPYSGSAPRLRLGWLAHLRQTYPGCPVLVGGDFNAPHQSWGYPSSSARGNIVLDTFTDAHFVLLNAPATSTRRWDHPCAPPYAPDLSWWLGMCDVSWDLEPDCWGSDHHPLKIGLAAYNQRRLRRRCYTTNWDLFRNELNDSIADTSSDPLQVLTRAVQAATQSSWVEENRPHPNLHLLRLWAARRRAELALNRDPAAAELRDNLNRLTAAARRCEKRLARERWMDWCASLGPSSSTASIWRTFRSMELGTRTPDPAASACLSSGCTPSQFAPEIVKAFFPAYNLAPPQFDCPCNLPPEVGVTPSPSDIEGMQAPYTMAELQAAIDQAKSQAVPAAAALAHYYGSTLPQPDAPVAEVPPWLKAQASDNRPLTRLRQSTRQAAQEGIVTTTENSLAVYVDAATDNCVLHTSLVCPAQPEIQHICSYVTEAPFPSVLAELTAIRDGLTVMISKMDSLSHDKLLVYTDSTQAVRELRKVTSSIDIASDIHRLIHSCACPVRVLWTRRSAPAQVEADAACHPATVQHPLPLLRLSPKDSLLVHKETLRRSTRALIPPRGSDLPGGLTRREEVALRRIRVGAALTPAIRATWTSGAQPPPTTCPFCVAPATEATLDHLLGTCPGLHQARTRHLRGLHHHPGRPPDLTRWTHGPLHRQLLAFIQETKLFLFI</sequence>
<evidence type="ECO:0000256" key="1">
    <source>
        <dbReference type="PROSITE-ProRule" id="PRU00047"/>
    </source>
</evidence>
<dbReference type="InterPro" id="IPR005135">
    <property type="entry name" value="Endo/exonuclease/phosphatase"/>
</dbReference>
<dbReference type="GO" id="GO:0003824">
    <property type="term" value="F:catalytic activity"/>
    <property type="evidence" value="ECO:0007669"/>
    <property type="project" value="InterPro"/>
</dbReference>
<keyword evidence="1" id="KW-0863">Zinc-finger</keyword>
<gene>
    <name evidence="4" type="ORF">HPB51_018891</name>
</gene>
<protein>
    <recommendedName>
        <fullName evidence="3">CCHC-type domain-containing protein</fullName>
    </recommendedName>
</protein>
<dbReference type="Pfam" id="PF14529">
    <property type="entry name" value="Exo_endo_phos_2"/>
    <property type="match status" value="1"/>
</dbReference>
<dbReference type="GO" id="GO:0003676">
    <property type="term" value="F:nucleic acid binding"/>
    <property type="evidence" value="ECO:0007669"/>
    <property type="project" value="InterPro"/>
</dbReference>
<evidence type="ECO:0000256" key="2">
    <source>
        <dbReference type="SAM" id="MobiDB-lite"/>
    </source>
</evidence>
<feature type="domain" description="CCHC-type" evidence="3">
    <location>
        <begin position="218"/>
        <end position="233"/>
    </location>
</feature>
<feature type="compositionally biased region" description="Basic residues" evidence="2">
    <location>
        <begin position="269"/>
        <end position="282"/>
    </location>
</feature>
<proteinExistence type="predicted"/>
<keyword evidence="1" id="KW-0479">Metal-binding</keyword>
<dbReference type="InterPro" id="IPR001878">
    <property type="entry name" value="Znf_CCHC"/>
</dbReference>
<dbReference type="Gene3D" id="3.60.10.10">
    <property type="entry name" value="Endonuclease/exonuclease/phosphatase"/>
    <property type="match status" value="1"/>
</dbReference>
<reference evidence="4" key="2">
    <citation type="submission" date="2021-09" db="EMBL/GenBank/DDBJ databases">
        <authorList>
            <person name="Jia N."/>
            <person name="Wang J."/>
            <person name="Shi W."/>
            <person name="Du L."/>
            <person name="Sun Y."/>
            <person name="Zhan W."/>
            <person name="Jiang J."/>
            <person name="Wang Q."/>
            <person name="Zhang B."/>
            <person name="Ji P."/>
            <person name="Sakyi L.B."/>
            <person name="Cui X."/>
            <person name="Yuan T."/>
            <person name="Jiang B."/>
            <person name="Yang W."/>
            <person name="Lam T.T.-Y."/>
            <person name="Chang Q."/>
            <person name="Ding S."/>
            <person name="Wang X."/>
            <person name="Zhu J."/>
            <person name="Ruan X."/>
            <person name="Zhao L."/>
            <person name="Wei J."/>
            <person name="Que T."/>
            <person name="Du C."/>
            <person name="Cheng J."/>
            <person name="Dai P."/>
            <person name="Han X."/>
            <person name="Huang E."/>
            <person name="Gao Y."/>
            <person name="Liu J."/>
            <person name="Shao H."/>
            <person name="Ye R."/>
            <person name="Li L."/>
            <person name="Wei W."/>
            <person name="Wang X."/>
            <person name="Wang C."/>
            <person name="Huo Q."/>
            <person name="Li W."/>
            <person name="Guo W."/>
            <person name="Chen H."/>
            <person name="Chen S."/>
            <person name="Zhou L."/>
            <person name="Zhou L."/>
            <person name="Ni X."/>
            <person name="Tian J."/>
            <person name="Zhou Y."/>
            <person name="Sheng Y."/>
            <person name="Liu T."/>
            <person name="Pan Y."/>
            <person name="Xia L."/>
            <person name="Li J."/>
            <person name="Zhao F."/>
            <person name="Cao W."/>
        </authorList>
    </citation>
    <scope>NUCLEOTIDE SEQUENCE</scope>
    <source>
        <strain evidence="4">Rmic-2018</strain>
        <tissue evidence="4">Larvae</tissue>
    </source>
</reference>
<dbReference type="PROSITE" id="PS50158">
    <property type="entry name" value="ZF_CCHC"/>
    <property type="match status" value="1"/>
</dbReference>
<dbReference type="GO" id="GO:0008270">
    <property type="term" value="F:zinc ion binding"/>
    <property type="evidence" value="ECO:0007669"/>
    <property type="project" value="UniProtKB-KW"/>
</dbReference>
<feature type="compositionally biased region" description="Polar residues" evidence="2">
    <location>
        <begin position="8"/>
        <end position="17"/>
    </location>
</feature>
<dbReference type="InterPro" id="IPR036875">
    <property type="entry name" value="Znf_CCHC_sf"/>
</dbReference>
<dbReference type="EMBL" id="JABSTU010000011">
    <property type="protein sequence ID" value="KAH8009623.1"/>
    <property type="molecule type" value="Genomic_DNA"/>
</dbReference>
<reference evidence="4" key="1">
    <citation type="journal article" date="2020" name="Cell">
        <title>Large-Scale Comparative Analyses of Tick Genomes Elucidate Their Genetic Diversity and Vector Capacities.</title>
        <authorList>
            <consortium name="Tick Genome and Microbiome Consortium (TIGMIC)"/>
            <person name="Jia N."/>
            <person name="Wang J."/>
            <person name="Shi W."/>
            <person name="Du L."/>
            <person name="Sun Y."/>
            <person name="Zhan W."/>
            <person name="Jiang J.F."/>
            <person name="Wang Q."/>
            <person name="Zhang B."/>
            <person name="Ji P."/>
            <person name="Bell-Sakyi L."/>
            <person name="Cui X.M."/>
            <person name="Yuan T.T."/>
            <person name="Jiang B.G."/>
            <person name="Yang W.F."/>
            <person name="Lam T.T."/>
            <person name="Chang Q.C."/>
            <person name="Ding S.J."/>
            <person name="Wang X.J."/>
            <person name="Zhu J.G."/>
            <person name="Ruan X.D."/>
            <person name="Zhao L."/>
            <person name="Wei J.T."/>
            <person name="Ye R.Z."/>
            <person name="Que T.C."/>
            <person name="Du C.H."/>
            <person name="Zhou Y.H."/>
            <person name="Cheng J.X."/>
            <person name="Dai P.F."/>
            <person name="Guo W.B."/>
            <person name="Han X.H."/>
            <person name="Huang E.J."/>
            <person name="Li L.F."/>
            <person name="Wei W."/>
            <person name="Gao Y.C."/>
            <person name="Liu J.Z."/>
            <person name="Shao H.Z."/>
            <person name="Wang X."/>
            <person name="Wang C.C."/>
            <person name="Yang T.C."/>
            <person name="Huo Q.B."/>
            <person name="Li W."/>
            <person name="Chen H.Y."/>
            <person name="Chen S.E."/>
            <person name="Zhou L.G."/>
            <person name="Ni X.B."/>
            <person name="Tian J.H."/>
            <person name="Sheng Y."/>
            <person name="Liu T."/>
            <person name="Pan Y.S."/>
            <person name="Xia L.Y."/>
            <person name="Li J."/>
            <person name="Zhao F."/>
            <person name="Cao W.C."/>
        </authorList>
    </citation>
    <scope>NUCLEOTIDE SEQUENCE</scope>
    <source>
        <strain evidence="4">Rmic-2018</strain>
    </source>
</reference>
<organism evidence="4 5">
    <name type="scientific">Rhipicephalus microplus</name>
    <name type="common">Cattle tick</name>
    <name type="synonym">Boophilus microplus</name>
    <dbReference type="NCBI Taxonomy" id="6941"/>
    <lineage>
        <taxon>Eukaryota</taxon>
        <taxon>Metazoa</taxon>
        <taxon>Ecdysozoa</taxon>
        <taxon>Arthropoda</taxon>
        <taxon>Chelicerata</taxon>
        <taxon>Arachnida</taxon>
        <taxon>Acari</taxon>
        <taxon>Parasitiformes</taxon>
        <taxon>Ixodida</taxon>
        <taxon>Ixodoidea</taxon>
        <taxon>Ixodidae</taxon>
        <taxon>Rhipicephalinae</taxon>
        <taxon>Rhipicephalus</taxon>
        <taxon>Boophilus</taxon>
    </lineage>
</organism>
<name>A0A9J6D728_RHIMP</name>
<dbReference type="VEuPathDB" id="VectorBase:LOC119162352"/>
<dbReference type="AlphaFoldDB" id="A0A9J6D728"/>
<evidence type="ECO:0000259" key="3">
    <source>
        <dbReference type="PROSITE" id="PS50158"/>
    </source>
</evidence>
<feature type="region of interest" description="Disordered" evidence="2">
    <location>
        <begin position="1"/>
        <end position="58"/>
    </location>
</feature>
<keyword evidence="5" id="KW-1185">Reference proteome</keyword>
<dbReference type="SUPFAM" id="SSF56219">
    <property type="entry name" value="DNase I-like"/>
    <property type="match status" value="1"/>
</dbReference>
<evidence type="ECO:0000313" key="5">
    <source>
        <dbReference type="Proteomes" id="UP000821866"/>
    </source>
</evidence>
<dbReference type="Gene3D" id="4.10.60.10">
    <property type="entry name" value="Zinc finger, CCHC-type"/>
    <property type="match status" value="1"/>
</dbReference>
<keyword evidence="1" id="KW-0862">Zinc</keyword>
<dbReference type="VEuPathDB" id="VectorBase:LOC119162261"/>